<keyword evidence="17" id="KW-1133">Transmembrane helix</keyword>
<evidence type="ECO:0000256" key="24">
    <source>
        <dbReference type="ARBA" id="ARBA00056628"/>
    </source>
</evidence>
<sequence>MWGSSRRHGLFGISNCRYLLITSCLIHAVQVLHICKAQSIDEQALLAFKAGISGDPGRVLAAWTPTNGIMNATNNICRWKGVSCSSRRHPGRVTALELMSSNLTGVISPRLSNLSFLHTLNLSSNRLSGSIPSELGILWRLQVISLGGNSLTGEIPTSLSNCARLTHLELHRNGFHGDIPVNLSNCKELRVFNISVNTLSGGIPPSFGSLLKLEFFGLHRSNLTGGIPPSLGNLSSLLAFDASENFNLGGNIPDVLGRLTKLNFLRLASAGLGGKIPVSLFIISSLRVLDLGNNDLSGVLPADIGFTLPRIQFLSFYNCGLKGRIPMSIGNMTGLRLIQLHINNLQGSAPPEIGRLKDLEVLNLESNQLEDKWDRDWPLIQSLGNCSRLFALSLSYNRFQGMLPPSLVNLTIGIQQILMNGNKISGSIPTEIGKFSNLRVIALADNALTGTIPDTIGGLHNMTGLDVSGNKLSGEIPPMLVANLTQLAFLDLSQNELQGSIPESFGNMRNIAVLDLSYNKFSGMIPKQLVSLSSLTLFLNLSHNIFSGPIPSEVGRLSSLGVLDLSNNRLSGEVPQALLQCEAMEYLFLQGNQLVGRIPQSLNSMKGLQYLDMSQNNLSGSIPDYLSMLQYLHYLNLSYNQFDGPVPTRGVFNDSRNFFVAGNKVCGGVSELKLPKCSGGTDNFANLIGVGSFGSVYRGTLGNEEQEVAVKVLNLLQHGAEQSFLAECEVLRSIRHRNLVKVITACSTMDHSGHDFKALVYEFMPNRDLDRWLHPFTGEGESSSRTLTMSERVSIALDVAEALDYLHNHGQVPIVHCDLKPSNVLLDPDMVAHVGDFGLSRFVQGANSDLFQHTANTAGIKGTIGYIPPEYGMGGGISVEGDVYSYGILLLEMFTAKRPTDPLFQGGQSIRGYVAAAYPERVISIADQALLQREENLEEFLVSVFRVALRCTEESPRARMLTRDVIRELAVVRDSYE</sequence>
<dbReference type="InterPro" id="IPR017441">
    <property type="entry name" value="Protein_kinase_ATP_BS"/>
</dbReference>
<dbReference type="PROSITE" id="PS50011">
    <property type="entry name" value="PROTEIN_KINASE_DOM"/>
    <property type="match status" value="1"/>
</dbReference>
<evidence type="ECO:0000256" key="17">
    <source>
        <dbReference type="ARBA" id="ARBA00022989"/>
    </source>
</evidence>
<dbReference type="GO" id="GO:0005524">
    <property type="term" value="F:ATP binding"/>
    <property type="evidence" value="ECO:0007669"/>
    <property type="project" value="UniProtKB-UniRule"/>
</dbReference>
<dbReference type="InterPro" id="IPR011009">
    <property type="entry name" value="Kinase-like_dom_sf"/>
</dbReference>
<comment type="function">
    <text evidence="23">Receptor kinase that detects X.oryzae pv. oryzae protein Ax21 to promote innate immunity. Following X.oryzae pv. oryzae protein Ax21 detection, undergoes cleavage, releasing the processed protein kinase Xa21 chain.</text>
</comment>
<evidence type="ECO:0000256" key="23">
    <source>
        <dbReference type="ARBA" id="ARBA00054320"/>
    </source>
</evidence>
<evidence type="ECO:0000256" key="26">
    <source>
        <dbReference type="PROSITE-ProRule" id="PRU10141"/>
    </source>
</evidence>
<evidence type="ECO:0000256" key="2">
    <source>
        <dbReference type="ARBA" id="ARBA00004389"/>
    </source>
</evidence>
<dbReference type="Gene3D" id="1.10.510.10">
    <property type="entry name" value="Transferase(Phosphotransferase) domain 1"/>
    <property type="match status" value="1"/>
</dbReference>
<dbReference type="Pfam" id="PF08263">
    <property type="entry name" value="LRRNT_2"/>
    <property type="match status" value="1"/>
</dbReference>
<dbReference type="SMART" id="SM00220">
    <property type="entry name" value="S_TKc"/>
    <property type="match status" value="1"/>
</dbReference>
<reference evidence="29" key="1">
    <citation type="submission" date="2020-10" db="EMBL/GenBank/DDBJ databases">
        <authorList>
            <person name="Han B."/>
            <person name="Lu T."/>
            <person name="Zhao Q."/>
            <person name="Huang X."/>
            <person name="Zhao Y."/>
        </authorList>
    </citation>
    <scope>NUCLEOTIDE SEQUENCE</scope>
</reference>
<evidence type="ECO:0000256" key="16">
    <source>
        <dbReference type="ARBA" id="ARBA00022840"/>
    </source>
</evidence>
<dbReference type="GO" id="GO:0005886">
    <property type="term" value="C:plasma membrane"/>
    <property type="evidence" value="ECO:0007669"/>
    <property type="project" value="UniProtKB-SubCell"/>
</dbReference>
<dbReference type="InterPro" id="IPR003591">
    <property type="entry name" value="Leu-rich_rpt_typical-subtyp"/>
</dbReference>
<dbReference type="SUPFAM" id="SSF56112">
    <property type="entry name" value="Protein kinase-like (PK-like)"/>
    <property type="match status" value="1"/>
</dbReference>
<dbReference type="Proteomes" id="UP000604825">
    <property type="component" value="Unassembled WGS sequence"/>
</dbReference>
<dbReference type="Pfam" id="PF13855">
    <property type="entry name" value="LRR_8"/>
    <property type="match status" value="1"/>
</dbReference>
<dbReference type="SMART" id="SM00369">
    <property type="entry name" value="LRR_TYP"/>
    <property type="match status" value="7"/>
</dbReference>
<keyword evidence="10" id="KW-0808">Transferase</keyword>
<keyword evidence="16 26" id="KW-0067">ATP-binding</keyword>
<feature type="binding site" evidence="26">
    <location>
        <position position="711"/>
    </location>
    <ligand>
        <name>ATP</name>
        <dbReference type="ChEBI" id="CHEBI:30616"/>
    </ligand>
</feature>
<keyword evidence="12 27" id="KW-0732">Signal</keyword>
<evidence type="ECO:0000256" key="14">
    <source>
        <dbReference type="ARBA" id="ARBA00022741"/>
    </source>
</evidence>
<dbReference type="PRINTS" id="PR00019">
    <property type="entry name" value="LEURICHRPT"/>
</dbReference>
<evidence type="ECO:0000256" key="18">
    <source>
        <dbReference type="ARBA" id="ARBA00023136"/>
    </source>
</evidence>
<dbReference type="InterPro" id="IPR013210">
    <property type="entry name" value="LRR_N_plant-typ"/>
</dbReference>
<comment type="function">
    <text evidence="24">The processed protein kinase Xa21 chain released by protein cleavage after X.oryzae pv. oryzae protein Ax21 detection translocates into the nucleus where it can bind and regulate WRKY62, a transcription factor. Confers resistance to the bacterial pathogen X.oryzae pv. oryzae (Xoo).</text>
</comment>
<dbReference type="PANTHER" id="PTHR27000">
    <property type="entry name" value="LEUCINE-RICH REPEAT RECEPTOR-LIKE PROTEIN KINASE FAMILY PROTEIN-RELATED"/>
    <property type="match status" value="1"/>
</dbReference>
<name>A0A811R9J6_9POAL</name>
<dbReference type="FunFam" id="3.80.10.10:FF:001673">
    <property type="entry name" value="LRR receptor-like serine/threonine-protein kinase EFR"/>
    <property type="match status" value="1"/>
</dbReference>
<dbReference type="PANTHER" id="PTHR27000:SF777">
    <property type="entry name" value="PROTEIN KINASE DOMAIN-CONTAINING PROTEIN"/>
    <property type="match status" value="1"/>
</dbReference>
<evidence type="ECO:0000256" key="10">
    <source>
        <dbReference type="ARBA" id="ARBA00022679"/>
    </source>
</evidence>
<keyword evidence="9" id="KW-0433">Leucine-rich repeat</keyword>
<dbReference type="PROSITE" id="PS00108">
    <property type="entry name" value="PROTEIN_KINASE_ST"/>
    <property type="match status" value="1"/>
</dbReference>
<evidence type="ECO:0000256" key="15">
    <source>
        <dbReference type="ARBA" id="ARBA00022777"/>
    </source>
</evidence>
<dbReference type="FunFam" id="3.80.10.10:FF:000693">
    <property type="entry name" value="LRR receptor-like serine/threonine-protein kinase EFR"/>
    <property type="match status" value="1"/>
</dbReference>
<dbReference type="AlphaFoldDB" id="A0A811R9J6"/>
<dbReference type="InterPro" id="IPR008271">
    <property type="entry name" value="Ser/Thr_kinase_AS"/>
</dbReference>
<dbReference type="EC" id="2.7.11.1" evidence="5"/>
<keyword evidence="6" id="KW-1003">Cell membrane</keyword>
<keyword evidence="19" id="KW-0675">Receptor</keyword>
<keyword evidence="30" id="KW-1185">Reference proteome</keyword>
<dbReference type="PROSITE" id="PS51450">
    <property type="entry name" value="LRR"/>
    <property type="match status" value="1"/>
</dbReference>
<dbReference type="InterPro" id="IPR032675">
    <property type="entry name" value="LRR_dom_sf"/>
</dbReference>
<evidence type="ECO:0000256" key="27">
    <source>
        <dbReference type="SAM" id="SignalP"/>
    </source>
</evidence>
<feature type="signal peptide" evidence="27">
    <location>
        <begin position="1"/>
        <end position="31"/>
    </location>
</feature>
<dbReference type="Gene3D" id="3.80.10.10">
    <property type="entry name" value="Ribonuclease Inhibitor"/>
    <property type="match status" value="4"/>
</dbReference>
<gene>
    <name evidence="29" type="ORF">NCGR_LOCUS50140</name>
</gene>
<feature type="domain" description="Protein kinase" evidence="28">
    <location>
        <begin position="682"/>
        <end position="971"/>
    </location>
</feature>
<dbReference type="GO" id="GO:0005789">
    <property type="term" value="C:endoplasmic reticulum membrane"/>
    <property type="evidence" value="ECO:0007669"/>
    <property type="project" value="UniProtKB-SubCell"/>
</dbReference>
<evidence type="ECO:0000256" key="19">
    <source>
        <dbReference type="ARBA" id="ARBA00023170"/>
    </source>
</evidence>
<evidence type="ECO:0000256" key="9">
    <source>
        <dbReference type="ARBA" id="ARBA00022614"/>
    </source>
</evidence>
<evidence type="ECO:0000256" key="21">
    <source>
        <dbReference type="ARBA" id="ARBA00047899"/>
    </source>
</evidence>
<keyword evidence="18" id="KW-0472">Membrane</keyword>
<comment type="caution">
    <text evidence="29">The sequence shown here is derived from an EMBL/GenBank/DDBJ whole genome shotgun (WGS) entry which is preliminary data.</text>
</comment>
<evidence type="ECO:0000256" key="13">
    <source>
        <dbReference type="ARBA" id="ARBA00022737"/>
    </source>
</evidence>
<evidence type="ECO:0000256" key="12">
    <source>
        <dbReference type="ARBA" id="ARBA00022729"/>
    </source>
</evidence>
<dbReference type="InterPro" id="IPR000719">
    <property type="entry name" value="Prot_kinase_dom"/>
</dbReference>
<dbReference type="FunFam" id="1.10.510.10:FF:000358">
    <property type="entry name" value="Putative leucine-rich repeat receptor-like serine/threonine-protein kinase"/>
    <property type="match status" value="1"/>
</dbReference>
<keyword evidence="11" id="KW-0812">Transmembrane</keyword>
<feature type="chain" id="PRO_5033034797" description="Receptor kinase-like protein Xa21" evidence="27">
    <location>
        <begin position="32"/>
        <end position="977"/>
    </location>
</feature>
<dbReference type="InterPro" id="IPR001611">
    <property type="entry name" value="Leu-rich_rpt"/>
</dbReference>
<evidence type="ECO:0000313" key="29">
    <source>
        <dbReference type="EMBL" id="CAD6266835.1"/>
    </source>
</evidence>
<evidence type="ECO:0000256" key="6">
    <source>
        <dbReference type="ARBA" id="ARBA00022475"/>
    </source>
</evidence>
<evidence type="ECO:0000256" key="4">
    <source>
        <dbReference type="ARBA" id="ARBA00008684"/>
    </source>
</evidence>
<dbReference type="Pfam" id="PF23598">
    <property type="entry name" value="LRR_14"/>
    <property type="match status" value="1"/>
</dbReference>
<comment type="similarity">
    <text evidence="4">Belongs to the protein kinase superfamily. Ser/Thr protein kinase family.</text>
</comment>
<dbReference type="InterPro" id="IPR055414">
    <property type="entry name" value="LRR_R13L4/SHOC2-like"/>
</dbReference>
<dbReference type="Pfam" id="PF07714">
    <property type="entry name" value="PK_Tyr_Ser-Thr"/>
    <property type="match status" value="1"/>
</dbReference>
<dbReference type="Pfam" id="PF00560">
    <property type="entry name" value="LRR_1"/>
    <property type="match status" value="6"/>
</dbReference>
<evidence type="ECO:0000259" key="28">
    <source>
        <dbReference type="PROSITE" id="PS50011"/>
    </source>
</evidence>
<dbReference type="SUPFAM" id="SSF52058">
    <property type="entry name" value="L domain-like"/>
    <property type="match status" value="2"/>
</dbReference>
<dbReference type="FunFam" id="3.30.200.20:FF:000432">
    <property type="entry name" value="LRR receptor-like serine/threonine-protein kinase EFR"/>
    <property type="match status" value="1"/>
</dbReference>
<dbReference type="EMBL" id="CAJGYO010000014">
    <property type="protein sequence ID" value="CAD6266835.1"/>
    <property type="molecule type" value="Genomic_DNA"/>
</dbReference>
<dbReference type="GO" id="GO:0004674">
    <property type="term" value="F:protein serine/threonine kinase activity"/>
    <property type="evidence" value="ECO:0007669"/>
    <property type="project" value="UniProtKB-KW"/>
</dbReference>
<comment type="subcellular location">
    <subcellularLocation>
        <location evidence="1">Cell membrane</location>
        <topology evidence="1">Single-pass membrane protein</topology>
    </subcellularLocation>
    <subcellularLocation>
        <location evidence="2">Endoplasmic reticulum membrane</location>
        <topology evidence="2">Single-pass membrane protein</topology>
    </subcellularLocation>
    <subcellularLocation>
        <location evidence="3">Membrane</location>
        <topology evidence="3">Single-pass type I membrane protein</topology>
    </subcellularLocation>
</comment>
<evidence type="ECO:0000256" key="22">
    <source>
        <dbReference type="ARBA" id="ARBA00048679"/>
    </source>
</evidence>
<comment type="catalytic activity">
    <reaction evidence="22">
        <text>L-seryl-[protein] + ATP = O-phospho-L-seryl-[protein] + ADP + H(+)</text>
        <dbReference type="Rhea" id="RHEA:17989"/>
        <dbReference type="Rhea" id="RHEA-COMP:9863"/>
        <dbReference type="Rhea" id="RHEA-COMP:11604"/>
        <dbReference type="ChEBI" id="CHEBI:15378"/>
        <dbReference type="ChEBI" id="CHEBI:29999"/>
        <dbReference type="ChEBI" id="CHEBI:30616"/>
        <dbReference type="ChEBI" id="CHEBI:83421"/>
        <dbReference type="ChEBI" id="CHEBI:456216"/>
        <dbReference type="EC" id="2.7.11.1"/>
    </reaction>
</comment>
<evidence type="ECO:0000256" key="8">
    <source>
        <dbReference type="ARBA" id="ARBA00022553"/>
    </source>
</evidence>
<evidence type="ECO:0000313" key="30">
    <source>
        <dbReference type="Proteomes" id="UP000604825"/>
    </source>
</evidence>
<keyword evidence="20" id="KW-0325">Glycoprotein</keyword>
<evidence type="ECO:0000256" key="25">
    <source>
        <dbReference type="ARBA" id="ARBA00072040"/>
    </source>
</evidence>
<evidence type="ECO:0000256" key="5">
    <source>
        <dbReference type="ARBA" id="ARBA00012513"/>
    </source>
</evidence>
<comment type="catalytic activity">
    <reaction evidence="21">
        <text>L-threonyl-[protein] + ATP = O-phospho-L-threonyl-[protein] + ADP + H(+)</text>
        <dbReference type="Rhea" id="RHEA:46608"/>
        <dbReference type="Rhea" id="RHEA-COMP:11060"/>
        <dbReference type="Rhea" id="RHEA-COMP:11605"/>
        <dbReference type="ChEBI" id="CHEBI:15378"/>
        <dbReference type="ChEBI" id="CHEBI:30013"/>
        <dbReference type="ChEBI" id="CHEBI:30616"/>
        <dbReference type="ChEBI" id="CHEBI:61977"/>
        <dbReference type="ChEBI" id="CHEBI:456216"/>
        <dbReference type="EC" id="2.7.11.1"/>
    </reaction>
</comment>
<evidence type="ECO:0000256" key="1">
    <source>
        <dbReference type="ARBA" id="ARBA00004162"/>
    </source>
</evidence>
<protein>
    <recommendedName>
        <fullName evidence="25">Receptor kinase-like protein Xa21</fullName>
        <ecNumber evidence="5">2.7.11.1</ecNumber>
    </recommendedName>
</protein>
<keyword evidence="8" id="KW-0597">Phosphoprotein</keyword>
<keyword evidence="7" id="KW-0723">Serine/threonine-protein kinase</keyword>
<proteinExistence type="inferred from homology"/>
<dbReference type="InterPro" id="IPR001245">
    <property type="entry name" value="Ser-Thr/Tyr_kinase_cat_dom"/>
</dbReference>
<keyword evidence="15" id="KW-0418">Kinase</keyword>
<accession>A0A811R9J6</accession>
<dbReference type="Gene3D" id="3.30.200.20">
    <property type="entry name" value="Phosphorylase Kinase, domain 1"/>
    <property type="match status" value="1"/>
</dbReference>
<keyword evidence="14 26" id="KW-0547">Nucleotide-binding</keyword>
<dbReference type="OrthoDB" id="676979at2759"/>
<dbReference type="PROSITE" id="PS00107">
    <property type="entry name" value="PROTEIN_KINASE_ATP"/>
    <property type="match status" value="1"/>
</dbReference>
<evidence type="ECO:0000256" key="20">
    <source>
        <dbReference type="ARBA" id="ARBA00023180"/>
    </source>
</evidence>
<keyword evidence="13" id="KW-0677">Repeat</keyword>
<evidence type="ECO:0000256" key="3">
    <source>
        <dbReference type="ARBA" id="ARBA00004479"/>
    </source>
</evidence>
<evidence type="ECO:0000256" key="7">
    <source>
        <dbReference type="ARBA" id="ARBA00022527"/>
    </source>
</evidence>
<evidence type="ECO:0000256" key="11">
    <source>
        <dbReference type="ARBA" id="ARBA00022692"/>
    </source>
</evidence>
<dbReference type="FunFam" id="3.80.10.10:FF:000288">
    <property type="entry name" value="LRR receptor-like serine/threonine-protein kinase EFR"/>
    <property type="match status" value="1"/>
</dbReference>
<organism evidence="29 30">
    <name type="scientific">Miscanthus lutarioriparius</name>
    <dbReference type="NCBI Taxonomy" id="422564"/>
    <lineage>
        <taxon>Eukaryota</taxon>
        <taxon>Viridiplantae</taxon>
        <taxon>Streptophyta</taxon>
        <taxon>Embryophyta</taxon>
        <taxon>Tracheophyta</taxon>
        <taxon>Spermatophyta</taxon>
        <taxon>Magnoliopsida</taxon>
        <taxon>Liliopsida</taxon>
        <taxon>Poales</taxon>
        <taxon>Poaceae</taxon>
        <taxon>PACMAD clade</taxon>
        <taxon>Panicoideae</taxon>
        <taxon>Andropogonodae</taxon>
        <taxon>Andropogoneae</taxon>
        <taxon>Saccharinae</taxon>
        <taxon>Miscanthus</taxon>
    </lineage>
</organism>